<gene>
    <name evidence="2" type="ORF">GCM10022388_01740</name>
</gene>
<reference evidence="3" key="1">
    <citation type="journal article" date="2019" name="Int. J. Syst. Evol. Microbiol.">
        <title>The Global Catalogue of Microorganisms (GCM) 10K type strain sequencing project: providing services to taxonomists for standard genome sequencing and annotation.</title>
        <authorList>
            <consortium name="The Broad Institute Genomics Platform"/>
            <consortium name="The Broad Institute Genome Sequencing Center for Infectious Disease"/>
            <person name="Wu L."/>
            <person name="Ma J."/>
        </authorList>
    </citation>
    <scope>NUCLEOTIDE SEQUENCE [LARGE SCALE GENOMIC DNA]</scope>
    <source>
        <strain evidence="3">JCM 17068</strain>
    </source>
</reference>
<accession>A0ABP7UD88</accession>
<sequence length="406" mass="48206">MKLNFLFYLLLFSTFSFGQFQSPEAKIILPEIKLPEHNLDYLKPLNKKLKKSIIDRKTKEYDENGNIIKETVLEDNTTKITTYEYKNNVLIKKETITTSDEEKIKRANERAIQESKRDNDITAIAIQNADNSKNLYLANLDKKNRVIAFSNSYEIKRENGTSYKNVTEAEVLYEKGKIIEVKSKDRIEKYYYDKELLLKKETTIIQGESKETKTDECVYDANKNLIVIYQKTSNSFKDKITYNSTIVKDSAVYNNDNLLIWQGDKKRYTTYKYDVNNNVTERFQYQFGKEYVQEEFEYENKQLVKMIRTIYSHKKDKEVEKNTSLITYKYDGTKLKEHYQTDSKTSYEMLITYEYDDQNRLKKIADSRKYSKSNTNINFSETIFNYTPNALQVTNNYGNVKKYEFY</sequence>
<keyword evidence="1" id="KW-0732">Signal</keyword>
<evidence type="ECO:0000313" key="2">
    <source>
        <dbReference type="EMBL" id="GAA4040835.1"/>
    </source>
</evidence>
<comment type="caution">
    <text evidence="2">The sequence shown here is derived from an EMBL/GenBank/DDBJ whole genome shotgun (WGS) entry which is preliminary data.</text>
</comment>
<evidence type="ECO:0000313" key="3">
    <source>
        <dbReference type="Proteomes" id="UP001500426"/>
    </source>
</evidence>
<feature type="signal peptide" evidence="1">
    <location>
        <begin position="1"/>
        <end position="18"/>
    </location>
</feature>
<evidence type="ECO:0008006" key="4">
    <source>
        <dbReference type="Google" id="ProtNLM"/>
    </source>
</evidence>
<name>A0ABP7UD88_9FLAO</name>
<organism evidence="2 3">
    <name type="scientific">Flavobacterium chungnamense</name>
    <dbReference type="NCBI Taxonomy" id="706182"/>
    <lineage>
        <taxon>Bacteria</taxon>
        <taxon>Pseudomonadati</taxon>
        <taxon>Bacteroidota</taxon>
        <taxon>Flavobacteriia</taxon>
        <taxon>Flavobacteriales</taxon>
        <taxon>Flavobacteriaceae</taxon>
        <taxon>Flavobacterium</taxon>
    </lineage>
</organism>
<evidence type="ECO:0000256" key="1">
    <source>
        <dbReference type="SAM" id="SignalP"/>
    </source>
</evidence>
<keyword evidence="3" id="KW-1185">Reference proteome</keyword>
<feature type="chain" id="PRO_5046256896" description="Sugar-binding protein" evidence="1">
    <location>
        <begin position="19"/>
        <end position="406"/>
    </location>
</feature>
<proteinExistence type="predicted"/>
<protein>
    <recommendedName>
        <fullName evidence="4">Sugar-binding protein</fullName>
    </recommendedName>
</protein>
<dbReference type="RefSeq" id="WP_345089284.1">
    <property type="nucleotide sequence ID" value="NZ_BAABCS010000003.1"/>
</dbReference>
<dbReference type="EMBL" id="BAABCS010000003">
    <property type="protein sequence ID" value="GAA4040835.1"/>
    <property type="molecule type" value="Genomic_DNA"/>
</dbReference>
<dbReference type="Proteomes" id="UP001500426">
    <property type="component" value="Unassembled WGS sequence"/>
</dbReference>